<dbReference type="InterPro" id="IPR041492">
    <property type="entry name" value="HAD_2"/>
</dbReference>
<accession>A0A4R6JRV4</accession>
<dbReference type="OrthoDB" id="4547358at2"/>
<evidence type="ECO:0000313" key="2">
    <source>
        <dbReference type="Proteomes" id="UP000294901"/>
    </source>
</evidence>
<dbReference type="InterPro" id="IPR050155">
    <property type="entry name" value="HAD-like_hydrolase_sf"/>
</dbReference>
<protein>
    <submittedName>
        <fullName evidence="1">Phosphoglycolate phosphatase-like HAD superfamily hydrolase</fullName>
    </submittedName>
</protein>
<dbReference type="AlphaFoldDB" id="A0A4R6JRV4"/>
<dbReference type="Pfam" id="PF13419">
    <property type="entry name" value="HAD_2"/>
    <property type="match status" value="1"/>
</dbReference>
<dbReference type="SUPFAM" id="SSF56784">
    <property type="entry name" value="HAD-like"/>
    <property type="match status" value="1"/>
</dbReference>
<dbReference type="GO" id="GO:0008967">
    <property type="term" value="F:phosphoglycolate phosphatase activity"/>
    <property type="evidence" value="ECO:0007669"/>
    <property type="project" value="TreeGrafter"/>
</dbReference>
<dbReference type="Gene3D" id="3.40.50.1000">
    <property type="entry name" value="HAD superfamily/HAD-like"/>
    <property type="match status" value="1"/>
</dbReference>
<dbReference type="PANTHER" id="PTHR43434">
    <property type="entry name" value="PHOSPHOGLYCOLATE PHOSPHATASE"/>
    <property type="match status" value="1"/>
</dbReference>
<keyword evidence="1" id="KW-0378">Hydrolase</keyword>
<keyword evidence="2" id="KW-1185">Reference proteome</keyword>
<dbReference type="GO" id="GO:0005829">
    <property type="term" value="C:cytosol"/>
    <property type="evidence" value="ECO:0007669"/>
    <property type="project" value="TreeGrafter"/>
</dbReference>
<gene>
    <name evidence="1" type="ORF">C8E87_2991</name>
</gene>
<dbReference type="InterPro" id="IPR023214">
    <property type="entry name" value="HAD_sf"/>
</dbReference>
<reference evidence="1 2" key="1">
    <citation type="submission" date="2019-03" db="EMBL/GenBank/DDBJ databases">
        <title>Sequencing the genomes of 1000 actinobacteria strains.</title>
        <authorList>
            <person name="Klenk H.-P."/>
        </authorList>
    </citation>
    <scope>NUCLEOTIDE SEQUENCE [LARGE SCALE GENOMIC DNA]</scope>
    <source>
        <strain evidence="1 2">DSM 43805</strain>
    </source>
</reference>
<name>A0A4R6JRV4_9ACTN</name>
<evidence type="ECO:0000313" key="1">
    <source>
        <dbReference type="EMBL" id="TDO39310.1"/>
    </source>
</evidence>
<dbReference type="PANTHER" id="PTHR43434:SF1">
    <property type="entry name" value="PHOSPHOGLYCOLATE PHOSPHATASE"/>
    <property type="match status" value="1"/>
</dbReference>
<dbReference type="InterPro" id="IPR036412">
    <property type="entry name" value="HAD-like_sf"/>
</dbReference>
<dbReference type="Proteomes" id="UP000294901">
    <property type="component" value="Unassembled WGS sequence"/>
</dbReference>
<dbReference type="GO" id="GO:0006281">
    <property type="term" value="P:DNA repair"/>
    <property type="evidence" value="ECO:0007669"/>
    <property type="project" value="TreeGrafter"/>
</dbReference>
<organism evidence="1 2">
    <name type="scientific">Paractinoplanes brasiliensis</name>
    <dbReference type="NCBI Taxonomy" id="52695"/>
    <lineage>
        <taxon>Bacteria</taxon>
        <taxon>Bacillati</taxon>
        <taxon>Actinomycetota</taxon>
        <taxon>Actinomycetes</taxon>
        <taxon>Micromonosporales</taxon>
        <taxon>Micromonosporaceae</taxon>
        <taxon>Paractinoplanes</taxon>
    </lineage>
</organism>
<proteinExistence type="predicted"/>
<comment type="caution">
    <text evidence="1">The sequence shown here is derived from an EMBL/GenBank/DDBJ whole genome shotgun (WGS) entry which is preliminary data.</text>
</comment>
<sequence length="212" mass="22091">MDFDGPICSVFAGYPAPRVATELVKLLVGLDIEVPAEVRGEPDPMEVLRWAGEQCSPKVVTAVEDALCEAELRAVAVASPTPFGHELIANAHARGLPVAIVSNNSVPAVEAYLAAHELTSLVAPIVGRAYADPARMKPHPGPIRDAVRILGASHAYCTLVGDSLTDIEAAQAAGVGVVGYANRSWKVDAFSAADAVVTSMQDLAEILLSNGT</sequence>
<dbReference type="RefSeq" id="WP_133876831.1">
    <property type="nucleotide sequence ID" value="NZ_BOMD01000105.1"/>
</dbReference>
<dbReference type="EMBL" id="SNWR01000001">
    <property type="protein sequence ID" value="TDO39310.1"/>
    <property type="molecule type" value="Genomic_DNA"/>
</dbReference>